<comment type="caution">
    <text evidence="1">The sequence shown here is derived from an EMBL/GenBank/DDBJ whole genome shotgun (WGS) entry which is preliminary data.</text>
</comment>
<sequence>MKNKIYIKHWLSLKPQNYSGKTDLYYLKIANKISDNFNDTLTLTLSEYMSKDERAMFCCFLACYFEDIISETNIWFAFKSMHQSLYNKPLPFYDIEEDYINDEVNFEDVAFLSWYFLNTIQSRKFISPFNDFILDIATLTMQVLDEAYEYAPENKTLKEIFQFNGNPEEFYEIRAFMQTVFFESYLFNTDIKYQLDIETLKIIEDTKDEAPNVILSYIREVTEELTFNKSSALMAMKASDWSKAIMGTSHKNYGDISSISEKISGLFLYKKQNTTSVFLEHIASGMSFEMTKKSFDDFEDLKTDEVIFIGLVRYKNEWWFSGNSSIQDFDANLILDQKNSADARAKVNFLNDPKQMESVLNKQKNAFLEFNDNALIAYMKSNKVEEFSKNFITYYNQSLNLSAKKKKEALQRAKDDGFFGKEDVFQKFKHNEEKAIVFFNPKNGIEIYFDIINAFPDKNNPFFTKESEADIMRLLISPSYSTELVQFFINTFKDKLKFFKKEPNKSYLEDMDFLLRFWKKNSYVTKSNIILTGKTH</sequence>
<dbReference type="RefSeq" id="WP_379859341.1">
    <property type="nucleotide sequence ID" value="NZ_JBHMFC010000001.1"/>
</dbReference>
<organism evidence="1 2">
    <name type="scientific">Mariniflexile ostreae</name>
    <dbReference type="NCBI Taxonomy" id="1520892"/>
    <lineage>
        <taxon>Bacteria</taxon>
        <taxon>Pseudomonadati</taxon>
        <taxon>Bacteroidota</taxon>
        <taxon>Flavobacteriia</taxon>
        <taxon>Flavobacteriales</taxon>
        <taxon>Flavobacteriaceae</taxon>
        <taxon>Mariniflexile</taxon>
    </lineage>
</organism>
<reference evidence="1 2" key="1">
    <citation type="submission" date="2024-09" db="EMBL/GenBank/DDBJ databases">
        <authorList>
            <person name="Sun Q."/>
            <person name="Mori K."/>
        </authorList>
    </citation>
    <scope>NUCLEOTIDE SEQUENCE [LARGE SCALE GENOMIC DNA]</scope>
    <source>
        <strain evidence="1 2">CECT 8622</strain>
    </source>
</reference>
<dbReference type="Pfam" id="PF12954">
    <property type="entry name" value="DUF3843"/>
    <property type="match status" value="1"/>
</dbReference>
<evidence type="ECO:0000313" key="2">
    <source>
        <dbReference type="Proteomes" id="UP001589585"/>
    </source>
</evidence>
<evidence type="ECO:0000313" key="1">
    <source>
        <dbReference type="EMBL" id="MFB9055153.1"/>
    </source>
</evidence>
<name>A0ABV5F6T0_9FLAO</name>
<gene>
    <name evidence="1" type="ORF">ACFFU9_00215</name>
</gene>
<keyword evidence="2" id="KW-1185">Reference proteome</keyword>
<accession>A0ABV5F6T0</accession>
<proteinExistence type="predicted"/>
<dbReference type="InterPro" id="IPR024214">
    <property type="entry name" value="DUF3843"/>
</dbReference>
<protein>
    <submittedName>
        <fullName evidence="1">DUF3843 family protein</fullName>
    </submittedName>
</protein>
<dbReference type="Proteomes" id="UP001589585">
    <property type="component" value="Unassembled WGS sequence"/>
</dbReference>
<dbReference type="EMBL" id="JBHMFC010000001">
    <property type="protein sequence ID" value="MFB9055153.1"/>
    <property type="molecule type" value="Genomic_DNA"/>
</dbReference>